<keyword evidence="1" id="KW-0812">Transmembrane</keyword>
<evidence type="ECO:0000313" key="2">
    <source>
        <dbReference type="EMBL" id="WMV08544.1"/>
    </source>
</evidence>
<feature type="transmembrane region" description="Helical" evidence="1">
    <location>
        <begin position="342"/>
        <end position="362"/>
    </location>
</feature>
<dbReference type="Proteomes" id="UP001234989">
    <property type="component" value="Chromosome 1"/>
</dbReference>
<sequence length="365" mass="40533">MLIFWDDPTDEASYITSDLVISIFGLNVYPVPSPFWCLYLHCNSDINRHWQLGSYAILYGISNDLLCGMGFSAYTLTVPFFGACVVVSFKIIEVFLSWSGLVCLSVEVSTLLFCIGHSDPGVPCEGISLNGSKLSIHQLNMPVLAFGSHSAYLSSLGILCVVRLRLDLSSFFPPPNVGFCSLVVAIGSLGEGVKEVWVMMMGDRFSFYTCCYLCLNVNSEVEVTSALLRCLWSGKIQHFPRSATKEWSLLSLLKIADVWNLPAKIVSLALECVVFFYRFSFLVQMCMFFDDPVDEIPCVERTKLGKILKWGLPALHVTLPFIPLLAAIGSYKAVNSSFHGAIAYRAVNYSFHGVPVFCTFALRFL</sequence>
<keyword evidence="1" id="KW-1133">Transmembrane helix</keyword>
<proteinExistence type="predicted"/>
<name>A0AAF0T8A5_SOLVR</name>
<dbReference type="AlphaFoldDB" id="A0AAF0T8A5"/>
<feature type="transmembrane region" description="Helical" evidence="1">
    <location>
        <begin position="176"/>
        <end position="197"/>
    </location>
</feature>
<organism evidence="2 3">
    <name type="scientific">Solanum verrucosum</name>
    <dbReference type="NCBI Taxonomy" id="315347"/>
    <lineage>
        <taxon>Eukaryota</taxon>
        <taxon>Viridiplantae</taxon>
        <taxon>Streptophyta</taxon>
        <taxon>Embryophyta</taxon>
        <taxon>Tracheophyta</taxon>
        <taxon>Spermatophyta</taxon>
        <taxon>Magnoliopsida</taxon>
        <taxon>eudicotyledons</taxon>
        <taxon>Gunneridae</taxon>
        <taxon>Pentapetalae</taxon>
        <taxon>asterids</taxon>
        <taxon>lamiids</taxon>
        <taxon>Solanales</taxon>
        <taxon>Solanaceae</taxon>
        <taxon>Solanoideae</taxon>
        <taxon>Solaneae</taxon>
        <taxon>Solanum</taxon>
    </lineage>
</organism>
<accession>A0AAF0T8A5</accession>
<evidence type="ECO:0000313" key="3">
    <source>
        <dbReference type="Proteomes" id="UP001234989"/>
    </source>
</evidence>
<feature type="transmembrane region" description="Helical" evidence="1">
    <location>
        <begin position="310"/>
        <end position="330"/>
    </location>
</feature>
<reference evidence="2" key="1">
    <citation type="submission" date="2023-08" db="EMBL/GenBank/DDBJ databases">
        <title>A de novo genome assembly of Solanum verrucosum Schlechtendal, a Mexican diploid species geographically isolated from the other diploid A-genome species in potato relatives.</title>
        <authorList>
            <person name="Hosaka K."/>
        </authorList>
    </citation>
    <scope>NUCLEOTIDE SEQUENCE</scope>
    <source>
        <tissue evidence="2">Young leaves</tissue>
    </source>
</reference>
<gene>
    <name evidence="2" type="ORF">MTR67_001929</name>
</gene>
<protein>
    <submittedName>
        <fullName evidence="2">Uncharacterized protein</fullName>
    </submittedName>
</protein>
<feature type="transmembrane region" description="Helical" evidence="1">
    <location>
        <begin position="143"/>
        <end position="164"/>
    </location>
</feature>
<keyword evidence="3" id="KW-1185">Reference proteome</keyword>
<evidence type="ECO:0000256" key="1">
    <source>
        <dbReference type="SAM" id="Phobius"/>
    </source>
</evidence>
<dbReference type="EMBL" id="CP133612">
    <property type="protein sequence ID" value="WMV08544.1"/>
    <property type="molecule type" value="Genomic_DNA"/>
</dbReference>
<keyword evidence="1" id="KW-0472">Membrane</keyword>